<feature type="domain" description="Bacterial Ig-like" evidence="4">
    <location>
        <begin position="1836"/>
        <end position="1939"/>
    </location>
</feature>
<sequence length="5496" mass="587284">MQVKTQKQVMALQDKMQKFSDKLNKEVVAISKSVQHIQVKAGTVYQLNTKDFDTKKVNLIAKKIGDDLEVTLEEGVIIFDNYFDICATDLSCLVSLPAENGGLYHIVADIFFTLEDGTQVVYFYNEQSIVSTESSVINTEGSQSFEDIIYSNIEIVAAASVAVIVIASSGGGGGGGSSSNNDFFVTLMAGPVLDNTGIKIAAYDKDGKLIAEGEKQADGRYKFDKSKITGIVIFKAYDTNNAVDYQDEKGNKMDLDIALLAVTNTEGKSVAAITVLTTIAAKQAGITDDGKAEAGGVTVSSTPLTETIVNAKNEGVGKAFGVNDISSIPKAMIDKDGKATHSADNYGQVLAAVSGVSTVKDVVEKYDTMGEWDTATQNDGTFKDVVKQEFVNGAAKVAASNDEIDEVPLNAVLTGNGSITAQVLVTITSNKTGIATDDITFTFTFDQALTHLSDFAISDIRVTGGIAANSFKSGSTTTIYQLIVTPDANTEGDIIISVDAKLSKYASAINFIQAYDVKAPSAPENLVLATNDDTGLSDSDNITNKTAVTIVGKAEAGSTVELFNGDISLGEKITVDNNGNFSKTIILAANVTTNITAKATDAVGNTSPVSDALSVSVDTIVPTFTSGSTGVGVINQINPVYNAEVDGGDASVKYTLRAADLLKFNIDADSGIVTYKTALTAATLTADNIVITATDIAGNTSIRNVAITVVDQPLVVIASNKPNGTNGAFELTFTFTEKVNGFELSDIVFTGAGTNDVNISKGTLTTASSGANQNKVFTLMVTPETALTDGDITVDVAANAATSATSNKTNIAATQLIQKFDETKPATPNAILTDSGSNATDNTTNDATISAPTNTETNATVEYKINEGAWRETYTKPTTDGAYAVKVRQTDGAGNTSDEQTFFFTLDTSVAILTAALETDTGGSNSDNLTKDATVNITNLETGATWEYSKDNGTNWTTGTGTSFELAENTVYAENAIQVRQTDKAGNVSDITQMAAITIDNIAPIINTASINSGTTLLVLTLSKGVIGTPDKGDFVVKNGATDSLTDNIVTAVTVSGNTITLTLTTAVDQRDGVTIAYTQNTDANKQLKGSAGNSVVSDLLTTTTVVDISAPIVTGAVNPSATEVIKAGDTLSIELTLSEEATLANGEIATIVLLIDKIDSSGVMEVIATATGNGSSSNKLIFTTLALPNGLADSDGVEIKASSLVFLATVFKDASGNDVSKIFSKVNAISNEQVDSVAPTFNSAVVVDVVVNTAIAVVIYDAQATDNGGVNDAGITYSIKDAANNKFDINATTGWLTYQEIQTTEHSDTVTIVAIDTAGNSNELVVTVRVKDFFTSIDWVGATADNYINSIEKAGATLSGTIVTVGDPVTIDSIQIVKNDNTTIDIEKANIISTGENWKLNSIAKAQIANLADGTYTAKVSLKDSNNQVIVLDSKQVTYDTIINLDINTVATNDIINFDKKNVGFDVTGSSDAIGQTVTISWVGTEKTAIVQANGAWSVAYVAADITYNADSSVISATVNDAAGNEKTVEHTVHIDITSATLSINTVATNDEIDAVEKNAGIVINGKSDALGQTVTVSWGGNDKTAIVDDITGVWYVTYAAADVPADAISSIISAKVSDAIGNPETISTRTVLIDTMATEQPIITIKDGEDAYVNSVETGVNLQISAVGMAVGDEIQLKKSSDVSLGDAYIVTADDISNGKATIRVAKADLGSTGDVTEITATITDIMGYTSVPSSAISITLNTLIPSTLTITLTTDTGSSDGITQNGDMTISGVEEGNSWHYSTDSGSNWHIGGGSSFVLNVGTYAVDSIWVKQTDVAGNASSISKNSQAITVDTIAPTLTINIDDTNLTTGESTTLKFNFSEIPAVDSFDISDITASNGSISQLVVDSEDASRYTALFTPTENIDESTNVISVGTDWTDIAGNAPTAITNSVNYQINTNVDADTMVPNLQSPPVLTVTGGGNSIGDTIVLTFVFNEMVKGLETGTTNNIFTVQSTPVEATWSGSNNTATRSLTYTIAAGQNGTVIIDKAALKTALIAGITDTSNNAFDSTATIAGIDISALVSIDGTVPEISITHDVTETLKAGNVITYTFTFDNAVTGFDKDDIVVDNGTKGAFVKTGDTTYTLVVTPTANFTGNLNIEIAANAATDSAGNSSAAITSTPVIVNTIRPSVSISIGNTNLTSAENTTLSFNFSEAPAVNSFTSDDIIAPNGTITNLTVDSADAKHYTATFTAAQGVTDDSNYISVGTNWTNIAGNAPEALTQSINYKITDTHAPTIVITDDVAGDIGIGANITYTFTFSEAVTGFDQADISVSNGTKGQFTKVSNAVYSLVVTQTGVDNITVNVATGAAKDGANIDSIAAQSVQTADLQRPTVAISMNNTDFLRTGNTATISFNFSEIVKDFDLSDITTDKGTITNLVVDSTDASLYTATYTATQNIESKYIDFTIAATGWTDMAGNTPEAVVQVSVTSSFQSPPILAIQQGEDRYLNATEATIGIEVTLQQDAQVGDSVQFKTKSGAVGELYVIQQSDIDNKKFSQLINRVDLGENGTEAEITAVIKDQLGNTSHDSNALLIIIDEASPLLLSSSWHINTPPIGQNSFIVDDIIELSVTTSEPLKFGDTTGSQLIMGGKIFVLDVAKSSENSNKKLVFTHQVSVDETMAQQEAIIKTDQITLNGVTDMVGNALALPSLVIATSLYQNAIFHQSTTNPFTNIDTSTNTNANATPTFADIDQDGDLDLIIGSAAGTLSYYTNVNNNFVKATDSPFQHIRHTSAAPTFVDLDQDGNLDLIVGDLEGKLHFYKNIQYGNTATFNLVAAQFNPLSDIDIGSNATPTFADIDQDGDLDLIVGSATGTLTYYQNNNNNFTEASNNPFQNISHAYSTPTFVDVDQDGDLDLVVGYVNGALHYYQNNDTVFSVKTTSNALFSSIKVGNNAAPTFADIDNNGTLDLILGAQDGSLQYQQRQQSEVIDAQAPSLSIVVTQTTLLKGQSSQIILNFSEAVKGFTLDNLSAENATLSNLKLNPNRHSTQPFSYLATLTPNDNINQASNRISVNSNWQDLNGNTPASNFSSNIYQVFTDTNSTQIQGWTSNTPSSTQIAFTQGDTITISLSLSANAKVNNSQAYIVIDEKRFDIDKDDFNAASDKTVLNFNYTVQANDTLNLPDFVVKRDQVFLNGVTDTYDYNLDLSSMPEQVLLGERALFKLESSLDITQPKDDRINNAFYADVNADGYMDVISTDAYNHDGGGNYASLSFYFFQGSATGLTFREGAGTPFYQWDKGGQIDAEAGGSLRTAAFADVDNDGDLDMLVTQRKLSYNIIKFFDNQDGIYIMQGSHSLANISATSLIIPTFADIDGDGDADLVVGDSEGTLKYYTNQQSVFTQQTGVNNPFTMDVGTHAAPTFADIDNDGDLDLLIGSSSGWHYYQNINGVWIAQTGVNNPFSGVAGGIPNFVDVDFDGNKDLAITALKHTYYYRNTHRTVIDTQAPETPSINIHDISLSAGDSTKVEFHFAEKVLNFTLDDITAENATLSNFRQDTSLGTFVWTATLAPDSGVNDSTNTLSIGRDWHDSAGNKPSQITTSSNYMVSSQVAANISSNVSDWVFSSPPTGQDYFSIGDTMTLTISMSKAVQVTDGSAYLMLANRRFNIDKAAFDLASDKTKLNFTYTVVEGDYLISSDFVVNSTHLTGVSDVAGVAANDLSAELVLLRNSDTFERSHASIPGIEKGTFSTVNFIDLNNDGAEELVIGLDLDSGSDRSLYYKITPDGGSNSFVKITGNADPFREIDFAGDIILAWAFADINRDGRLDFLTSKGYYIYSGDKFLLQTGVNDPFSHLDLSKNKMHNLVDLDNDGDFDLVAAEDNGTLSYYENNNGVYALKTDHVLSGIDLGSGIEMNFRDLDGDGDLDLTSGSFYGTNNREAISYRENVGTINNPIFSHQRGDSNFFDHLDNKGLYIGSPGFSDINGDGILDFVTAQYSNYVQYYKGVTNPLKVKTTHYQDMDGITSIAASDKLIEHFHWNRLSADKKYVSLKDATITNFDLSHDTLDVSALLLHLENDNAKQGHINIQINGEDSVLSIDNFDITLIGVNASVETLIENKVLRISSDKTDAINTNPFANIDTNTNANATPTFADIDQDGDLDLIIGSAAGTLSYYTNVNNNFVKATDSPFQHIRHTSAAPTFVDLDQDGNLDLIVGDLEGKLHFYKNIQYGNTATFNLVAAQFNPLSDIDIGSNATPTFADIDQDGDLDLIVGSATGTLTYYQNNNNNFTEASNNPFQNISHAYSTPTFVDVDQDGDLDLVVGYVNGALHYYQNNDTVFSVKTTSNALFSSIKVGNNAAPTFADIDNNGTLDLILGAQDGSLQYQQRQQSEVIDAQAPSLSIVVTQTTLLKGQSSQIILNFSEAVKGFTLDNLSAENATLSNLKLNPNRHSTQPFSYLATLTPNDNINQASNRISVNSNWQDLNGNTPASNFSSNIYQVFTDTNSTQIQGWTSNTPSSTQIAFTQGDTITISLSLSANAKVNNSQAYIVIDEKRFDIDKDDFNAASDKTVLNFNYTVQANDTLNLPDFVVKRDQVFLNGVTDTYDYNLDLSSMPEQVLLGERALFKLESSLDITQPKDDRINNAFYADVNADGYMDVISTDAYNHDGGGNYASLSFYFFQGSATGLTFREGAGTPFYQWDKGGQIDAEAGGSLRTAAFADVDNDGDLDMLVTQRKLSYNIIKFFDNQDGIYIMQGSHSLANISATSLIIPTFADIDGDGDADLVVGDSEGTLKYYTNQQSVFTQQTGVNNPFTMDVGTHAAPTFADIDNDGDLDLLIGSSSGWHYYQNINGVWIAQTGVNNPFSGVAGGIPNFVDVDFDGNKDLAITALKHTYYYRNTHRTVIDTQAPETPSINIHDISLSAGDSTKVEFHFAEKVLNFTLDDITAENATLSNFRQDTSLGTFVWTATLAPDSGVNDSTNTLSIGRDWHDSAGNKPSQITTSSNYMVSSQVAANISSNVSDWVFSSPPTGQDYFSIGDTMTLTISMSKAVQVTDGSAYLMLANRRFNIDKAAFDLASDKTKLNFTYTVVEGDYLISSDFVVNSTHLTGVSDVAGVAANDLSAELVLLRNSDTFERSHASIPGIEKGTFSTVNFIDLNNDGAEELVIGLDLDSGSDRSLYYKITPDGGSNSFVKITGNADPFREIDFAGDIILAWAFADINRDGRLDFLTSKGYYIYSGDKFLLQTGVNDPFSHLDLSKNKMHNLVDLDNDGDFDLVAAEDNGTLSYYENNNGVYALKTDHVLSGIDLGSGIEMNFRDLDGDGDLDLTSGSFYGTNNREAISYRENVGTINNPIFSHQRGDSNFFDHLDNKGLYIGSPGFSDINGDGILDFVTAQYSNYVQYYKGVTNPLKVKTTHYQDMDGITSIAASDKLIEHFHWNRLSADKKYVSLKDATITNFDLSHDTLDVSALLLHLENDNAKQGHINIQINGEDSVLSIDNFDITLIGVNDINYNMLIDNGIVII</sequence>
<evidence type="ECO:0000259" key="4">
    <source>
        <dbReference type="Pfam" id="PF19078"/>
    </source>
</evidence>
<dbReference type="SUPFAM" id="SSF49313">
    <property type="entry name" value="Cadherin-like"/>
    <property type="match status" value="1"/>
</dbReference>
<dbReference type="Pfam" id="PF19077">
    <property type="entry name" value="Big_13"/>
    <property type="match status" value="1"/>
</dbReference>
<dbReference type="Proteomes" id="UP000643672">
    <property type="component" value="Unassembled WGS sequence"/>
</dbReference>
<dbReference type="PANTHER" id="PTHR44103:SF1">
    <property type="entry name" value="PROPROTEIN CONVERTASE P"/>
    <property type="match status" value="1"/>
</dbReference>
<dbReference type="GO" id="GO:0016020">
    <property type="term" value="C:membrane"/>
    <property type="evidence" value="ECO:0007669"/>
    <property type="project" value="InterPro"/>
</dbReference>
<dbReference type="InterPro" id="IPR044048">
    <property type="entry name" value="Big_12"/>
</dbReference>
<dbReference type="Pfam" id="PF13753">
    <property type="entry name" value="SWM_repeat"/>
    <property type="match status" value="1"/>
</dbReference>
<reference evidence="5 6" key="1">
    <citation type="submission" date="2020-05" db="EMBL/GenBank/DDBJ databases">
        <authorList>
            <person name="Petersen J."/>
            <person name="Sayavedra L."/>
        </authorList>
    </citation>
    <scope>NUCLEOTIDE SEQUENCE [LARGE SCALE GENOMIC DNA]</scope>
    <source>
        <strain evidence="5">B thermophilus SOXS</strain>
    </source>
</reference>
<comment type="caution">
    <text evidence="5">The sequence shown here is derived from an EMBL/GenBank/DDBJ whole genome shotgun (WGS) entry which is preliminary data.</text>
</comment>
<feature type="domain" description="Bacterial Ig-like" evidence="4">
    <location>
        <begin position="2169"/>
        <end position="2271"/>
    </location>
</feature>
<dbReference type="Pfam" id="PF19078">
    <property type="entry name" value="Big_12"/>
    <property type="match status" value="9"/>
</dbReference>
<dbReference type="Gene3D" id="2.60.40.10">
    <property type="entry name" value="Immunoglobulins"/>
    <property type="match status" value="5"/>
</dbReference>
<feature type="domain" description="Bacterial Ig-like" evidence="4">
    <location>
        <begin position="2068"/>
        <end position="2161"/>
    </location>
</feature>
<dbReference type="InterPro" id="IPR013517">
    <property type="entry name" value="FG-GAP"/>
</dbReference>
<feature type="domain" description="Bacterial Ig-like" evidence="4">
    <location>
        <begin position="4368"/>
        <end position="4472"/>
    </location>
</feature>
<evidence type="ECO:0000256" key="1">
    <source>
        <dbReference type="ARBA" id="ARBA00022729"/>
    </source>
</evidence>
<feature type="domain" description="Bacterial Ig-like" evidence="4">
    <location>
        <begin position="2971"/>
        <end position="3075"/>
    </location>
</feature>
<dbReference type="Gene3D" id="2.130.10.130">
    <property type="entry name" value="Integrin alpha, N-terminal"/>
    <property type="match status" value="6"/>
</dbReference>
<dbReference type="Pfam" id="PF13517">
    <property type="entry name" value="FG-GAP_3"/>
    <property type="match status" value="8"/>
</dbReference>
<dbReference type="RefSeq" id="WP_202763103.1">
    <property type="nucleotide sequence ID" value="NZ_CAESAQ020000064.1"/>
</dbReference>
<evidence type="ECO:0000256" key="2">
    <source>
        <dbReference type="SAM" id="MobiDB-lite"/>
    </source>
</evidence>
<dbReference type="Gene3D" id="2.60.40.60">
    <property type="entry name" value="Cadherins"/>
    <property type="match status" value="1"/>
</dbReference>
<dbReference type="PANTHER" id="PTHR44103">
    <property type="entry name" value="PROPROTEIN CONVERTASE P"/>
    <property type="match status" value="1"/>
</dbReference>
<dbReference type="GO" id="GO:0005509">
    <property type="term" value="F:calcium ion binding"/>
    <property type="evidence" value="ECO:0007669"/>
    <property type="project" value="InterPro"/>
</dbReference>
<dbReference type="SUPFAM" id="SSF69318">
    <property type="entry name" value="Integrin alpha N-terminal domain"/>
    <property type="match status" value="6"/>
</dbReference>
<evidence type="ECO:0000313" key="5">
    <source>
        <dbReference type="EMBL" id="CAB5500847.1"/>
    </source>
</evidence>
<protein>
    <recommendedName>
        <fullName evidence="7">Bacterial Ig-like domain-containing protein</fullName>
    </recommendedName>
</protein>
<name>A0A8H8XD44_9GAMM</name>
<dbReference type="EMBL" id="CAESAQ020000064">
    <property type="protein sequence ID" value="CAB5500847.1"/>
    <property type="molecule type" value="Genomic_DNA"/>
</dbReference>
<evidence type="ECO:0008006" key="7">
    <source>
        <dbReference type="Google" id="ProtNLM"/>
    </source>
</evidence>
<feature type="domain" description="Bacterial Ig-like" evidence="4">
    <location>
        <begin position="3481"/>
        <end position="3583"/>
    </location>
</feature>
<keyword evidence="1" id="KW-0732">Signal</keyword>
<dbReference type="InterPro" id="IPR028059">
    <property type="entry name" value="SWM_rpt"/>
</dbReference>
<organism evidence="5 6">
    <name type="scientific">Bathymodiolus thermophilus thioautotrophic gill symbiont</name>
    <dbReference type="NCBI Taxonomy" id="2360"/>
    <lineage>
        <taxon>Bacteria</taxon>
        <taxon>Pseudomonadati</taxon>
        <taxon>Pseudomonadota</taxon>
        <taxon>Gammaproteobacteria</taxon>
        <taxon>sulfur-oxidizing symbionts</taxon>
    </lineage>
</organism>
<dbReference type="NCBIfam" id="NF033510">
    <property type="entry name" value="Ca_tandemer"/>
    <property type="match status" value="2"/>
</dbReference>
<dbReference type="InterPro" id="IPR044016">
    <property type="entry name" value="Big_13"/>
</dbReference>
<feature type="compositionally biased region" description="Low complexity" evidence="2">
    <location>
        <begin position="833"/>
        <end position="851"/>
    </location>
</feature>
<feature type="region of interest" description="Disordered" evidence="2">
    <location>
        <begin position="831"/>
        <end position="852"/>
    </location>
</feature>
<feature type="domain" description="Bacterial Ig-like" evidence="3">
    <location>
        <begin position="526"/>
        <end position="619"/>
    </location>
</feature>
<evidence type="ECO:0000313" key="6">
    <source>
        <dbReference type="Proteomes" id="UP000643672"/>
    </source>
</evidence>
<dbReference type="InterPro" id="IPR013783">
    <property type="entry name" value="Ig-like_fold"/>
</dbReference>
<dbReference type="InterPro" id="IPR015919">
    <property type="entry name" value="Cadherin-like_sf"/>
</dbReference>
<gene>
    <name evidence="5" type="ORF">THERMOS_1277</name>
</gene>
<accession>A0A8H8XD44</accession>
<evidence type="ECO:0000259" key="3">
    <source>
        <dbReference type="Pfam" id="PF19077"/>
    </source>
</evidence>
<proteinExistence type="predicted"/>
<dbReference type="CDD" id="cd11304">
    <property type="entry name" value="Cadherin_repeat"/>
    <property type="match status" value="1"/>
</dbReference>
<feature type="domain" description="Bacterial Ig-like" evidence="4">
    <location>
        <begin position="4878"/>
        <end position="4980"/>
    </location>
</feature>
<feature type="domain" description="Bacterial Ig-like" evidence="4">
    <location>
        <begin position="2370"/>
        <end position="2463"/>
    </location>
</feature>
<feature type="domain" description="Bacterial Ig-like" evidence="4">
    <location>
        <begin position="2273"/>
        <end position="2361"/>
    </location>
</feature>
<keyword evidence="6" id="KW-1185">Reference proteome</keyword>
<dbReference type="InterPro" id="IPR028994">
    <property type="entry name" value="Integrin_alpha_N"/>
</dbReference>